<dbReference type="STRING" id="983506.L8WSG2"/>
<dbReference type="EMBL" id="AFRT01001828">
    <property type="protein sequence ID" value="ELU39304.1"/>
    <property type="molecule type" value="Genomic_DNA"/>
</dbReference>
<proteinExistence type="predicted"/>
<evidence type="ECO:0000256" key="1">
    <source>
        <dbReference type="SAM" id="MobiDB-lite"/>
    </source>
</evidence>
<feature type="compositionally biased region" description="Low complexity" evidence="1">
    <location>
        <begin position="54"/>
        <end position="71"/>
    </location>
</feature>
<dbReference type="OMA" id="VKHRYAR"/>
<dbReference type="AlphaFoldDB" id="L8WSG2"/>
<sequence>MGQNSSQSTTDPVSPGSISGPMPLGSTTAGGGGQPRSASGSSSRLRRDRRRSRSITPSSPSSPTLPHASLSHNSRAPPRRDSVSTVSTAPPPYTAEPARREVQLAEAPPPPVPPRDYPGASSSSSSSSPRNYGYPREKKGSISFGQAGETVQSSHQRTSSHSILVRPSTRPMSQGPRRPMPGLISTAPPPMPGGFRAEMLAMEDGRRASGDSGIDCDSPEDTEFPNTSGEHGPIFDTERRAHAQGRNTTTWDRVHAPVVVSSRRGSKEDPLDMLRRYKTVMIVDDSSSMEGTSWTEAREALAGLADAAAKYDQEGIDVHFLNDERVGINMKVRQFEVKRLFDYVHPNGITPTGEKLEQLLLAYMDRLERAREQDPEGEFKLIKPINFIVITDGAPTDDPESVIVSIARRLDVGHFPLMQVGIQFVQIGTAEDTAEALRELDDGLAHQHGIRTGTVLPPLSDDDQLTTFLCHYTVYRSANLQFVRSLLAPVPQRPFTDRRLFGRARIWPGFLLTILDISSGFSRSNYLDSILVVSNRASQRPESWSAPMRPRTSPSLRLK</sequence>
<dbReference type="PANTHER" id="PTHR34706">
    <property type="entry name" value="SLR1338 PROTEIN"/>
    <property type="match status" value="1"/>
</dbReference>
<evidence type="ECO:0000313" key="4">
    <source>
        <dbReference type="Proteomes" id="UP000011668"/>
    </source>
</evidence>
<keyword evidence="4" id="KW-1185">Reference proteome</keyword>
<dbReference type="HOGENOM" id="CLU_568759_0_0_1"/>
<protein>
    <submittedName>
        <fullName evidence="3">VWA domain-containing protein</fullName>
    </submittedName>
</protein>
<dbReference type="SUPFAM" id="SSF53300">
    <property type="entry name" value="vWA-like"/>
    <property type="match status" value="1"/>
</dbReference>
<evidence type="ECO:0000259" key="2">
    <source>
        <dbReference type="PROSITE" id="PS50234"/>
    </source>
</evidence>
<organism evidence="3 4">
    <name type="scientific">Thanatephorus cucumeris (strain AG1-IA)</name>
    <name type="common">Rice sheath blight fungus</name>
    <name type="synonym">Rhizoctonia solani</name>
    <dbReference type="NCBI Taxonomy" id="983506"/>
    <lineage>
        <taxon>Eukaryota</taxon>
        <taxon>Fungi</taxon>
        <taxon>Dikarya</taxon>
        <taxon>Basidiomycota</taxon>
        <taxon>Agaricomycotina</taxon>
        <taxon>Agaricomycetes</taxon>
        <taxon>Cantharellales</taxon>
        <taxon>Ceratobasidiaceae</taxon>
        <taxon>Rhizoctonia</taxon>
        <taxon>Rhizoctonia solani AG-1</taxon>
    </lineage>
</organism>
<dbReference type="PROSITE" id="PS50234">
    <property type="entry name" value="VWFA"/>
    <property type="match status" value="1"/>
</dbReference>
<name>L8WSG2_THACA</name>
<feature type="compositionally biased region" description="Polar residues" evidence="1">
    <location>
        <begin position="149"/>
        <end position="162"/>
    </location>
</feature>
<reference evidence="3 4" key="1">
    <citation type="journal article" date="2013" name="Nat. Commun.">
        <title>The evolution and pathogenic mechanisms of the rice sheath blight pathogen.</title>
        <authorList>
            <person name="Zheng A."/>
            <person name="Lin R."/>
            <person name="Xu L."/>
            <person name="Qin P."/>
            <person name="Tang C."/>
            <person name="Ai P."/>
            <person name="Zhang D."/>
            <person name="Liu Y."/>
            <person name="Sun Z."/>
            <person name="Feng H."/>
            <person name="Wang Y."/>
            <person name="Chen Y."/>
            <person name="Liang X."/>
            <person name="Fu R."/>
            <person name="Li Q."/>
            <person name="Zhang J."/>
            <person name="Yu X."/>
            <person name="Xie Z."/>
            <person name="Ding L."/>
            <person name="Guan P."/>
            <person name="Tang J."/>
            <person name="Liang Y."/>
            <person name="Wang S."/>
            <person name="Deng Q."/>
            <person name="Li S."/>
            <person name="Zhu J."/>
            <person name="Wang L."/>
            <person name="Liu H."/>
            <person name="Li P."/>
        </authorList>
    </citation>
    <scope>NUCLEOTIDE SEQUENCE [LARGE SCALE GENOMIC DNA]</scope>
    <source>
        <strain evidence="4">AG-1 IA</strain>
    </source>
</reference>
<dbReference type="InterPro" id="IPR036465">
    <property type="entry name" value="vWFA_dom_sf"/>
</dbReference>
<accession>L8WSG2</accession>
<feature type="region of interest" description="Disordered" evidence="1">
    <location>
        <begin position="207"/>
        <end position="234"/>
    </location>
</feature>
<dbReference type="Gene3D" id="3.40.50.410">
    <property type="entry name" value="von Willebrand factor, type A domain"/>
    <property type="match status" value="1"/>
</dbReference>
<dbReference type="Proteomes" id="UP000011668">
    <property type="component" value="Unassembled WGS sequence"/>
</dbReference>
<comment type="caution">
    <text evidence="3">The sequence shown here is derived from an EMBL/GenBank/DDBJ whole genome shotgun (WGS) entry which is preliminary data.</text>
</comment>
<feature type="region of interest" description="Disordered" evidence="1">
    <location>
        <begin position="1"/>
        <end position="188"/>
    </location>
</feature>
<dbReference type="InterPro" id="IPR002035">
    <property type="entry name" value="VWF_A"/>
</dbReference>
<feature type="domain" description="VWFA" evidence="2">
    <location>
        <begin position="278"/>
        <end position="440"/>
    </location>
</feature>
<feature type="compositionally biased region" description="Pro residues" evidence="1">
    <location>
        <begin position="107"/>
        <end position="116"/>
    </location>
</feature>
<feature type="compositionally biased region" description="Basic residues" evidence="1">
    <location>
        <begin position="44"/>
        <end position="53"/>
    </location>
</feature>
<evidence type="ECO:0000313" key="3">
    <source>
        <dbReference type="EMBL" id="ELU39304.1"/>
    </source>
</evidence>
<dbReference type="OrthoDB" id="2142040at2759"/>
<dbReference type="PANTHER" id="PTHR34706:SF1">
    <property type="entry name" value="VWFA DOMAIN-CONTAINING PROTEIN"/>
    <property type="match status" value="1"/>
</dbReference>
<feature type="compositionally biased region" description="Polar residues" evidence="1">
    <location>
        <begin position="1"/>
        <end position="12"/>
    </location>
</feature>
<gene>
    <name evidence="3" type="ORF">AG1IA_06670</name>
</gene>
<dbReference type="Pfam" id="PF00092">
    <property type="entry name" value="VWA"/>
    <property type="match status" value="1"/>
</dbReference>